<feature type="region of interest" description="Disordered" evidence="2">
    <location>
        <begin position="443"/>
        <end position="465"/>
    </location>
</feature>
<dbReference type="GO" id="GO:0005634">
    <property type="term" value="C:nucleus"/>
    <property type="evidence" value="ECO:0007669"/>
    <property type="project" value="TreeGrafter"/>
</dbReference>
<dbReference type="KEGG" id="uvi:66064667"/>
<dbReference type="AlphaFoldDB" id="A0A8E5HQL6"/>
<dbReference type="RefSeq" id="XP_042997321.1">
    <property type="nucleotide sequence ID" value="XM_043141387.1"/>
</dbReference>
<dbReference type="InterPro" id="IPR050374">
    <property type="entry name" value="RRT5_SRSF_SR"/>
</dbReference>
<evidence type="ECO:0000313" key="3">
    <source>
        <dbReference type="EMBL" id="QUC19648.1"/>
    </source>
</evidence>
<dbReference type="SUPFAM" id="SSF54928">
    <property type="entry name" value="RNA-binding domain, RBD"/>
    <property type="match status" value="2"/>
</dbReference>
<dbReference type="GO" id="GO:0005737">
    <property type="term" value="C:cytoplasm"/>
    <property type="evidence" value="ECO:0007669"/>
    <property type="project" value="TreeGrafter"/>
</dbReference>
<sequence>MPKTMSRHGGSDKKVIMADVEPGDKTGIYYMPICNLPFGTSWQDFKDWLRIDCHVDHVELFQSSTSGWIRLRGQDNFNRAWARLKKEYFRNRAIIASDKNRTESIKIKELVDDSRAATYSSPGHWDLYASESTSPDAMLPRAPSCLEELSSDRELGRLAPSAACPAGPVAVAVTTTPAYGGPPVLGSYATMPEAYNACLDATGNRSLPYAPGFGYYEQQPPADPSPVAATGHFGRGSPFVGPPSVESQYSSLHPSHACLSCRSASGTPSSLSADAHQRRAHTAQEARRVLVTSIQRKARASDVSNWIRHQIGEHSSAITALEIPLLEPKGRIHGYALVTLSNPAAAEAAVRILDQKLFQGRVVSTRPMAGGTQPQPHGPRCSKDPRPPWPARQPSKHDEESKPTRRHNDWKHRKAKSKGSTSPSASAHAQCHNAVSGEDIFSGPVIAYGSSTHRPRNSLELVPET</sequence>
<dbReference type="InterPro" id="IPR035979">
    <property type="entry name" value="RBD_domain_sf"/>
</dbReference>
<name>A0A8E5HQL6_USTVR</name>
<dbReference type="InterPro" id="IPR012677">
    <property type="entry name" value="Nucleotide-bd_a/b_plait_sf"/>
</dbReference>
<gene>
    <name evidence="3" type="ORF">UV8b_03889</name>
</gene>
<dbReference type="EMBL" id="CP072755">
    <property type="protein sequence ID" value="QUC19648.1"/>
    <property type="molecule type" value="Genomic_DNA"/>
</dbReference>
<keyword evidence="4" id="KW-1185">Reference proteome</keyword>
<feature type="compositionally biased region" description="Basic residues" evidence="2">
    <location>
        <begin position="408"/>
        <end position="417"/>
    </location>
</feature>
<proteinExistence type="predicted"/>
<evidence type="ECO:0000313" key="4">
    <source>
        <dbReference type="Proteomes" id="UP000027002"/>
    </source>
</evidence>
<dbReference type="Proteomes" id="UP000027002">
    <property type="component" value="Chromosome 3"/>
</dbReference>
<dbReference type="OrthoDB" id="610462at2759"/>
<accession>A0A8E5HQL6</accession>
<dbReference type="GO" id="GO:0003729">
    <property type="term" value="F:mRNA binding"/>
    <property type="evidence" value="ECO:0007669"/>
    <property type="project" value="TreeGrafter"/>
</dbReference>
<dbReference type="GeneID" id="66064667"/>
<feature type="compositionally biased region" description="Polar residues" evidence="2">
    <location>
        <begin position="418"/>
        <end position="427"/>
    </location>
</feature>
<evidence type="ECO:0000256" key="1">
    <source>
        <dbReference type="ARBA" id="ARBA00022884"/>
    </source>
</evidence>
<dbReference type="Gene3D" id="3.30.70.330">
    <property type="match status" value="1"/>
</dbReference>
<dbReference type="GO" id="GO:1990904">
    <property type="term" value="C:ribonucleoprotein complex"/>
    <property type="evidence" value="ECO:0007669"/>
    <property type="project" value="TreeGrafter"/>
</dbReference>
<organism evidence="3 4">
    <name type="scientific">Ustilaginoidea virens</name>
    <name type="common">Rice false smut fungus</name>
    <name type="synonym">Villosiclava virens</name>
    <dbReference type="NCBI Taxonomy" id="1159556"/>
    <lineage>
        <taxon>Eukaryota</taxon>
        <taxon>Fungi</taxon>
        <taxon>Dikarya</taxon>
        <taxon>Ascomycota</taxon>
        <taxon>Pezizomycotina</taxon>
        <taxon>Sordariomycetes</taxon>
        <taxon>Hypocreomycetidae</taxon>
        <taxon>Hypocreales</taxon>
        <taxon>Clavicipitaceae</taxon>
        <taxon>Ustilaginoidea</taxon>
    </lineage>
</organism>
<feature type="region of interest" description="Disordered" evidence="2">
    <location>
        <begin position="366"/>
        <end position="431"/>
    </location>
</feature>
<dbReference type="PANTHER" id="PTHR23003:SF3">
    <property type="entry name" value="FI21236P1-RELATED"/>
    <property type="match status" value="1"/>
</dbReference>
<evidence type="ECO:0008006" key="5">
    <source>
        <dbReference type="Google" id="ProtNLM"/>
    </source>
</evidence>
<reference evidence="3" key="1">
    <citation type="submission" date="2020-03" db="EMBL/GenBank/DDBJ databases">
        <title>A mixture of massive structural variations and highly conserved coding sequences in Ustilaginoidea virens genome.</title>
        <authorList>
            <person name="Zhang K."/>
            <person name="Zhao Z."/>
            <person name="Zhang Z."/>
            <person name="Li Y."/>
            <person name="Hsiang T."/>
            <person name="Sun W."/>
        </authorList>
    </citation>
    <scope>NUCLEOTIDE SEQUENCE</scope>
    <source>
        <strain evidence="3">UV-8b</strain>
    </source>
</reference>
<feature type="compositionally biased region" description="Basic and acidic residues" evidence="2">
    <location>
        <begin position="395"/>
        <end position="407"/>
    </location>
</feature>
<dbReference type="PANTHER" id="PTHR23003">
    <property type="entry name" value="RNA RECOGNITION MOTIF RRM DOMAIN CONTAINING PROTEIN"/>
    <property type="match status" value="1"/>
</dbReference>
<protein>
    <recommendedName>
        <fullName evidence="5">RRM domain-containing protein</fullName>
    </recommendedName>
</protein>
<keyword evidence="1" id="KW-0694">RNA-binding</keyword>
<evidence type="ECO:0000256" key="2">
    <source>
        <dbReference type="SAM" id="MobiDB-lite"/>
    </source>
</evidence>